<evidence type="ECO:0000313" key="5">
    <source>
        <dbReference type="Proteomes" id="UP000731465"/>
    </source>
</evidence>
<dbReference type="InterPro" id="IPR023214">
    <property type="entry name" value="HAD_sf"/>
</dbReference>
<dbReference type="EMBL" id="JAGFNY010000027">
    <property type="protein sequence ID" value="MBW7570720.1"/>
    <property type="molecule type" value="Genomic_DNA"/>
</dbReference>
<evidence type="ECO:0000256" key="2">
    <source>
        <dbReference type="ARBA" id="ARBA00022801"/>
    </source>
</evidence>
<keyword evidence="1" id="KW-0479">Metal-binding</keyword>
<dbReference type="SUPFAM" id="SSF56784">
    <property type="entry name" value="HAD-like"/>
    <property type="match status" value="1"/>
</dbReference>
<dbReference type="Gene3D" id="1.20.1440.100">
    <property type="entry name" value="SG protein - dephosphorylation function"/>
    <property type="match status" value="1"/>
</dbReference>
<name>A0ABS7DHE5_9GAMM</name>
<keyword evidence="2" id="KW-0378">Hydrolase</keyword>
<evidence type="ECO:0000256" key="3">
    <source>
        <dbReference type="ARBA" id="ARBA00022842"/>
    </source>
</evidence>
<dbReference type="PANTHER" id="PTHR43344">
    <property type="entry name" value="PHOSPHOSERINE PHOSPHATASE"/>
    <property type="match status" value="1"/>
</dbReference>
<reference evidence="4 5" key="1">
    <citation type="submission" date="2021-03" db="EMBL/GenBank/DDBJ databases">
        <title>Succinivibrio sp. nov. isolated from feces of cow.</title>
        <authorList>
            <person name="Choi J.-Y."/>
        </authorList>
    </citation>
    <scope>NUCLEOTIDE SEQUENCE [LARGE SCALE GENOMIC DNA]</scope>
    <source>
        <strain evidence="4 5">AGMB01872</strain>
    </source>
</reference>
<keyword evidence="5" id="KW-1185">Reference proteome</keyword>
<evidence type="ECO:0000313" key="4">
    <source>
        <dbReference type="EMBL" id="MBW7570720.1"/>
    </source>
</evidence>
<dbReference type="PANTHER" id="PTHR43344:SF13">
    <property type="entry name" value="PHOSPHATASE RV3661-RELATED"/>
    <property type="match status" value="1"/>
</dbReference>
<dbReference type="NCBIfam" id="TIGR01490">
    <property type="entry name" value="HAD-SF-IB-hyp1"/>
    <property type="match status" value="1"/>
</dbReference>
<dbReference type="NCBIfam" id="TIGR01488">
    <property type="entry name" value="HAD-SF-IB"/>
    <property type="match status" value="1"/>
</dbReference>
<protein>
    <submittedName>
        <fullName evidence="4">Haloacid dehalogenase-like hydrolase</fullName>
    </submittedName>
</protein>
<dbReference type="Gene3D" id="3.40.50.1000">
    <property type="entry name" value="HAD superfamily/HAD-like"/>
    <property type="match status" value="1"/>
</dbReference>
<comment type="caution">
    <text evidence="4">The sequence shown here is derived from an EMBL/GenBank/DDBJ whole genome shotgun (WGS) entry which is preliminary data.</text>
</comment>
<sequence>MAFAFFDMDGTIIDGDSNDITYYELNRMRIVDDVFIQKLNNYEDMFYKGILDINEFVEFASTPFIKYSMDELDDLLGAIVKRCIVPKIKKGARDRIEYHTSNNDRVFIVTATNDYLVKHIAKALDIEDFIASSMEVKNNHLTGKKLSEVPFKEGKVRRIREYLKDKEYSLDGSYGYGDSVNDIEMLLMCEHGFLVDPNENMLKDPRVRSMEVISFK</sequence>
<dbReference type="InterPro" id="IPR050582">
    <property type="entry name" value="HAD-like_SerB"/>
</dbReference>
<organism evidence="4 5">
    <name type="scientific">Succinivibrio faecicola</name>
    <dbReference type="NCBI Taxonomy" id="2820300"/>
    <lineage>
        <taxon>Bacteria</taxon>
        <taxon>Pseudomonadati</taxon>
        <taxon>Pseudomonadota</taxon>
        <taxon>Gammaproteobacteria</taxon>
        <taxon>Aeromonadales</taxon>
        <taxon>Succinivibrionaceae</taxon>
        <taxon>Succinivibrio</taxon>
    </lineage>
</organism>
<accession>A0ABS7DHE5</accession>
<dbReference type="RefSeq" id="WP_219937945.1">
    <property type="nucleotide sequence ID" value="NZ_JAGFNY010000027.1"/>
</dbReference>
<dbReference type="InterPro" id="IPR006385">
    <property type="entry name" value="HAD_hydro_SerB1"/>
</dbReference>
<evidence type="ECO:0000256" key="1">
    <source>
        <dbReference type="ARBA" id="ARBA00022723"/>
    </source>
</evidence>
<keyword evidence="3" id="KW-0460">Magnesium</keyword>
<gene>
    <name evidence="4" type="ORF">J5V48_07425</name>
</gene>
<proteinExistence type="predicted"/>
<dbReference type="Pfam" id="PF12710">
    <property type="entry name" value="HAD"/>
    <property type="match status" value="1"/>
</dbReference>
<dbReference type="InterPro" id="IPR036412">
    <property type="entry name" value="HAD-like_sf"/>
</dbReference>
<dbReference type="Proteomes" id="UP000731465">
    <property type="component" value="Unassembled WGS sequence"/>
</dbReference>